<accession>A0A0B6ZYV6</accession>
<protein>
    <submittedName>
        <fullName evidence="2">Uncharacterized protein</fullName>
    </submittedName>
</protein>
<reference evidence="2" key="1">
    <citation type="submission" date="2014-12" db="EMBL/GenBank/DDBJ databases">
        <title>Insight into the proteome of Arion vulgaris.</title>
        <authorList>
            <person name="Aradska J."/>
            <person name="Bulat T."/>
            <person name="Smidak R."/>
            <person name="Sarate P."/>
            <person name="Gangsoo J."/>
            <person name="Sialana F."/>
            <person name="Bilban M."/>
            <person name="Lubec G."/>
        </authorList>
    </citation>
    <scope>NUCLEOTIDE SEQUENCE</scope>
    <source>
        <tissue evidence="2">Skin</tissue>
    </source>
</reference>
<feature type="compositionally biased region" description="Polar residues" evidence="1">
    <location>
        <begin position="72"/>
        <end position="83"/>
    </location>
</feature>
<dbReference type="AlphaFoldDB" id="A0A0B6ZYV6"/>
<sequence length="83" mass="9361">TKRARKVSEECEDDKKNEERNQDETIRDTQGQSSTLDCLIIENMTSAQESLQCSNSKKSNQVANDISKEEGNPNQVVNDISKE</sequence>
<feature type="compositionally biased region" description="Polar residues" evidence="1">
    <location>
        <begin position="50"/>
        <end position="64"/>
    </location>
</feature>
<dbReference type="EMBL" id="HACG01026055">
    <property type="protein sequence ID" value="CEK72920.1"/>
    <property type="molecule type" value="Transcribed_RNA"/>
</dbReference>
<organism evidence="2">
    <name type="scientific">Arion vulgaris</name>
    <dbReference type="NCBI Taxonomy" id="1028688"/>
    <lineage>
        <taxon>Eukaryota</taxon>
        <taxon>Metazoa</taxon>
        <taxon>Spiralia</taxon>
        <taxon>Lophotrochozoa</taxon>
        <taxon>Mollusca</taxon>
        <taxon>Gastropoda</taxon>
        <taxon>Heterobranchia</taxon>
        <taxon>Euthyneura</taxon>
        <taxon>Panpulmonata</taxon>
        <taxon>Eupulmonata</taxon>
        <taxon>Stylommatophora</taxon>
        <taxon>Helicina</taxon>
        <taxon>Arionoidea</taxon>
        <taxon>Arionidae</taxon>
        <taxon>Arion</taxon>
    </lineage>
</organism>
<feature type="non-terminal residue" evidence="2">
    <location>
        <position position="83"/>
    </location>
</feature>
<name>A0A0B6ZYV6_9EUPU</name>
<feature type="region of interest" description="Disordered" evidence="1">
    <location>
        <begin position="1"/>
        <end position="31"/>
    </location>
</feature>
<proteinExistence type="predicted"/>
<feature type="compositionally biased region" description="Basic and acidic residues" evidence="1">
    <location>
        <begin position="1"/>
        <end position="27"/>
    </location>
</feature>
<gene>
    <name evidence="2" type="primary">ORF84538</name>
</gene>
<evidence type="ECO:0000313" key="2">
    <source>
        <dbReference type="EMBL" id="CEK72920.1"/>
    </source>
</evidence>
<evidence type="ECO:0000256" key="1">
    <source>
        <dbReference type="SAM" id="MobiDB-lite"/>
    </source>
</evidence>
<feature type="region of interest" description="Disordered" evidence="1">
    <location>
        <begin position="50"/>
        <end position="83"/>
    </location>
</feature>
<feature type="non-terminal residue" evidence="2">
    <location>
        <position position="1"/>
    </location>
</feature>